<dbReference type="AlphaFoldDB" id="A0AB94IWG1"/>
<dbReference type="KEGG" id="sbr:SY1_06980"/>
<sequence length="51" mass="5657">MAEMIFCIWAGVWLIATGVMYRIAVKREYDTYGVKGWNSPGTGLNSPTEDG</sequence>
<dbReference type="Proteomes" id="UP000008957">
    <property type="component" value="Chromosome"/>
</dbReference>
<evidence type="ECO:0000313" key="2">
    <source>
        <dbReference type="EMBL" id="CBL28051.1"/>
    </source>
</evidence>
<dbReference type="RefSeq" id="WP_015556198.1">
    <property type="nucleotide sequence ID" value="NC_021038.1"/>
</dbReference>
<accession>A0AB94IWG1</accession>
<reference evidence="2 3" key="2">
    <citation type="submission" date="2010-03" db="EMBL/GenBank/DDBJ databases">
        <authorList>
            <person name="Pajon A."/>
        </authorList>
    </citation>
    <scope>NUCLEOTIDE SEQUENCE [LARGE SCALE GENOMIC DNA]</scope>
    <source>
        <strain evidence="2 3">SGP1</strain>
    </source>
</reference>
<feature type="transmembrane region" description="Helical" evidence="1">
    <location>
        <begin position="6"/>
        <end position="25"/>
    </location>
</feature>
<dbReference type="EMBL" id="FP929056">
    <property type="protein sequence ID" value="CBL28051.1"/>
    <property type="molecule type" value="Genomic_DNA"/>
</dbReference>
<organism evidence="2 3">
    <name type="scientific">Fretibacterium fastidiosum</name>
    <dbReference type="NCBI Taxonomy" id="651822"/>
    <lineage>
        <taxon>Bacteria</taxon>
        <taxon>Thermotogati</taxon>
        <taxon>Synergistota</taxon>
        <taxon>Synergistia</taxon>
        <taxon>Synergistales</taxon>
        <taxon>Aminobacteriaceae</taxon>
        <taxon>Fretibacterium</taxon>
    </lineage>
</organism>
<proteinExistence type="predicted"/>
<keyword evidence="1" id="KW-1133">Transmembrane helix</keyword>
<protein>
    <submittedName>
        <fullName evidence="2">Uncharacterized protein</fullName>
    </submittedName>
</protein>
<name>A0AB94IWG1_9BACT</name>
<keyword evidence="3" id="KW-1185">Reference proteome</keyword>
<evidence type="ECO:0000256" key="1">
    <source>
        <dbReference type="SAM" id="Phobius"/>
    </source>
</evidence>
<evidence type="ECO:0000313" key="3">
    <source>
        <dbReference type="Proteomes" id="UP000008957"/>
    </source>
</evidence>
<gene>
    <name evidence="2" type="ORF">SY1_06980</name>
</gene>
<keyword evidence="1" id="KW-0812">Transmembrane</keyword>
<keyword evidence="1" id="KW-0472">Membrane</keyword>
<reference evidence="3" key="1">
    <citation type="submission" date="2010-03" db="EMBL/GenBank/DDBJ databases">
        <title>The genome sequence of Synergistetes sp. SGP1.</title>
        <authorList>
            <consortium name="metaHIT consortium -- http://www.metahit.eu/"/>
            <person name="Pajon A."/>
            <person name="Turner K."/>
            <person name="Parkhill J."/>
            <person name="Wade W."/>
            <person name="Vartoukian S."/>
        </authorList>
    </citation>
    <scope>NUCLEOTIDE SEQUENCE [LARGE SCALE GENOMIC DNA]</scope>
    <source>
        <strain evidence="3">SGP1</strain>
    </source>
</reference>